<evidence type="ECO:0000313" key="3">
    <source>
        <dbReference type="Proteomes" id="UP001271792"/>
    </source>
</evidence>
<dbReference type="Gene3D" id="3.90.1720.10">
    <property type="entry name" value="endopeptidase domain like (from Nostoc punctiforme)"/>
    <property type="match status" value="1"/>
</dbReference>
<comment type="caution">
    <text evidence="2">The sequence shown here is derived from an EMBL/GenBank/DDBJ whole genome shotgun (WGS) entry which is preliminary data.</text>
</comment>
<name>A0ABU4TMU1_9PSEU</name>
<proteinExistence type="predicted"/>
<feature type="chain" id="PRO_5046668421" description="NlpC/P60 family protein" evidence="1">
    <location>
        <begin position="26"/>
        <end position="185"/>
    </location>
</feature>
<organism evidence="2 3">
    <name type="scientific">Lentzea kristufekii</name>
    <dbReference type="NCBI Taxonomy" id="3095430"/>
    <lineage>
        <taxon>Bacteria</taxon>
        <taxon>Bacillati</taxon>
        <taxon>Actinomycetota</taxon>
        <taxon>Actinomycetes</taxon>
        <taxon>Pseudonocardiales</taxon>
        <taxon>Pseudonocardiaceae</taxon>
        <taxon>Lentzea</taxon>
    </lineage>
</organism>
<evidence type="ECO:0000256" key="1">
    <source>
        <dbReference type="SAM" id="SignalP"/>
    </source>
</evidence>
<feature type="signal peptide" evidence="1">
    <location>
        <begin position="1"/>
        <end position="25"/>
    </location>
</feature>
<keyword evidence="1" id="KW-0732">Signal</keyword>
<sequence>MLRNTVAAALSAAAVVLLTAPAALAAAPAALNDDFQILLYCQEIGVPGGVSRADMMVRSQPWIDARVPYSQAGCHSNQYGSYRTDCSGYVSLIWGLGRSETTLTLRNFSSLINRADLRTGDALLNDGHVALFVRWADGARTQPVVREQAGPNGAPTVERTWSAGTASTYEPRRYHKVIEAPTPPP</sequence>
<dbReference type="Proteomes" id="UP001271792">
    <property type="component" value="Unassembled WGS sequence"/>
</dbReference>
<keyword evidence="3" id="KW-1185">Reference proteome</keyword>
<dbReference type="InterPro" id="IPR038765">
    <property type="entry name" value="Papain-like_cys_pep_sf"/>
</dbReference>
<reference evidence="2 3" key="1">
    <citation type="submission" date="2023-11" db="EMBL/GenBank/DDBJ databases">
        <title>Lentzea sokolovensis, sp. nov., Lentzea kristufkii, sp. nov., and Lentzea miocenensis, sp. nov., rare actinobacteria from Sokolov Coal Basin, Miocene lacustrine sediment, Czech Republic.</title>
        <authorList>
            <person name="Lara A."/>
            <person name="Kotroba L."/>
            <person name="Nouioui I."/>
            <person name="Neumann-Schaal M."/>
            <person name="Mast Y."/>
            <person name="Chronakova A."/>
        </authorList>
    </citation>
    <scope>NUCLEOTIDE SEQUENCE [LARGE SCALE GENOMIC DNA]</scope>
    <source>
        <strain evidence="2 3">BCCO 10_0798</strain>
    </source>
</reference>
<gene>
    <name evidence="2" type="ORF">SK571_09235</name>
</gene>
<evidence type="ECO:0000313" key="2">
    <source>
        <dbReference type="EMBL" id="MDX8049560.1"/>
    </source>
</evidence>
<protein>
    <recommendedName>
        <fullName evidence="4">NlpC/P60 family protein</fullName>
    </recommendedName>
</protein>
<evidence type="ECO:0008006" key="4">
    <source>
        <dbReference type="Google" id="ProtNLM"/>
    </source>
</evidence>
<feature type="non-terminal residue" evidence="2">
    <location>
        <position position="185"/>
    </location>
</feature>
<dbReference type="RefSeq" id="WP_319983582.1">
    <property type="nucleotide sequence ID" value="NZ_JAXAVV010000003.1"/>
</dbReference>
<dbReference type="SUPFAM" id="SSF54001">
    <property type="entry name" value="Cysteine proteinases"/>
    <property type="match status" value="1"/>
</dbReference>
<dbReference type="EMBL" id="JAXAVV010000003">
    <property type="protein sequence ID" value="MDX8049560.1"/>
    <property type="molecule type" value="Genomic_DNA"/>
</dbReference>
<accession>A0ABU4TMU1</accession>